<dbReference type="EMBL" id="KB456261">
    <property type="protein sequence ID" value="EMF15208.1"/>
    <property type="molecule type" value="Genomic_DNA"/>
</dbReference>
<dbReference type="GeneID" id="27897716"/>
<dbReference type="HOGENOM" id="CLU_1628101_0_0_1"/>
<keyword evidence="3" id="KW-1185">Reference proteome</keyword>
<accession>M3CN33</accession>
<name>M3CN33_SPHMS</name>
<evidence type="ECO:0000256" key="1">
    <source>
        <dbReference type="SAM" id="Coils"/>
    </source>
</evidence>
<keyword evidence="1" id="KW-0175">Coiled coil</keyword>
<organism evidence="2 3">
    <name type="scientific">Sphaerulina musiva (strain SO2202)</name>
    <name type="common">Poplar stem canker fungus</name>
    <name type="synonym">Septoria musiva</name>
    <dbReference type="NCBI Taxonomy" id="692275"/>
    <lineage>
        <taxon>Eukaryota</taxon>
        <taxon>Fungi</taxon>
        <taxon>Dikarya</taxon>
        <taxon>Ascomycota</taxon>
        <taxon>Pezizomycotina</taxon>
        <taxon>Dothideomycetes</taxon>
        <taxon>Dothideomycetidae</taxon>
        <taxon>Mycosphaerellales</taxon>
        <taxon>Mycosphaerellaceae</taxon>
        <taxon>Sphaerulina</taxon>
    </lineage>
</organism>
<gene>
    <name evidence="2" type="ORF">SEPMUDRAFT_105496</name>
</gene>
<protein>
    <submittedName>
        <fullName evidence="2">Uncharacterized protein</fullName>
    </submittedName>
</protein>
<feature type="coiled-coil region" evidence="1">
    <location>
        <begin position="51"/>
        <end position="135"/>
    </location>
</feature>
<sequence length="163" mass="19028">MPPAINAEGQEDIPWYLRVLNPYDRRHSGRKALEDRFTPSNPTHMRDFLALKDHIARLAEKEAIINSLNRTIVRLRTKNRVLETKNNNLVQEKEELNTRLLDIENNQLEALRLENQSLRDKVKDLENQVPNTQEDFDLITAGAFDIDFGSFDFENFDFDMSAN</sequence>
<evidence type="ECO:0000313" key="2">
    <source>
        <dbReference type="EMBL" id="EMF15208.1"/>
    </source>
</evidence>
<reference evidence="2 3" key="1">
    <citation type="journal article" date="2012" name="PLoS Pathog.">
        <title>Diverse lifestyles and strategies of plant pathogenesis encoded in the genomes of eighteen Dothideomycetes fungi.</title>
        <authorList>
            <person name="Ohm R.A."/>
            <person name="Feau N."/>
            <person name="Henrissat B."/>
            <person name="Schoch C.L."/>
            <person name="Horwitz B.A."/>
            <person name="Barry K.W."/>
            <person name="Condon B.J."/>
            <person name="Copeland A.C."/>
            <person name="Dhillon B."/>
            <person name="Glaser F."/>
            <person name="Hesse C.N."/>
            <person name="Kosti I."/>
            <person name="LaButti K."/>
            <person name="Lindquist E.A."/>
            <person name="Lucas S."/>
            <person name="Salamov A.A."/>
            <person name="Bradshaw R.E."/>
            <person name="Ciuffetti L."/>
            <person name="Hamelin R.C."/>
            <person name="Kema G.H.J."/>
            <person name="Lawrence C."/>
            <person name="Scott J.A."/>
            <person name="Spatafora J.W."/>
            <person name="Turgeon B.G."/>
            <person name="de Wit P.J.G.M."/>
            <person name="Zhong S."/>
            <person name="Goodwin S.B."/>
            <person name="Grigoriev I.V."/>
        </authorList>
    </citation>
    <scope>NUCLEOTIDE SEQUENCE [LARGE SCALE GENOMIC DNA]</scope>
    <source>
        <strain evidence="2 3">SO2202</strain>
    </source>
</reference>
<dbReference type="Proteomes" id="UP000016931">
    <property type="component" value="Unassembled WGS sequence"/>
</dbReference>
<dbReference type="AlphaFoldDB" id="M3CN33"/>
<proteinExistence type="predicted"/>
<evidence type="ECO:0000313" key="3">
    <source>
        <dbReference type="Proteomes" id="UP000016931"/>
    </source>
</evidence>
<dbReference type="RefSeq" id="XP_016763329.1">
    <property type="nucleotide sequence ID" value="XM_016900579.1"/>
</dbReference>